<accession>A0A5B7DIG5</accession>
<evidence type="ECO:0000259" key="1">
    <source>
        <dbReference type="PROSITE" id="PS50113"/>
    </source>
</evidence>
<dbReference type="InterPro" id="IPR000700">
    <property type="entry name" value="PAS-assoc_C"/>
</dbReference>
<dbReference type="SUPFAM" id="SSF55785">
    <property type="entry name" value="PYP-like sensor domain (PAS domain)"/>
    <property type="match status" value="1"/>
</dbReference>
<sequence>MGGQAASPGEGTPLWLLLHIAPIKNEKDIVVLFLCTFRDITPLKQPIEAEDSRGKRGGKLYPLTAGAISIPRQAVLARQIGNHQE</sequence>
<evidence type="ECO:0000313" key="2">
    <source>
        <dbReference type="EMBL" id="MPC21331.1"/>
    </source>
</evidence>
<protein>
    <submittedName>
        <fullName evidence="2">Potassium voltage-gated channel protein eag</fullName>
    </submittedName>
</protein>
<dbReference type="Proteomes" id="UP000324222">
    <property type="component" value="Unassembled WGS sequence"/>
</dbReference>
<dbReference type="AlphaFoldDB" id="A0A5B7DIG5"/>
<dbReference type="CDD" id="cd00130">
    <property type="entry name" value="PAS"/>
    <property type="match status" value="1"/>
</dbReference>
<reference evidence="2 3" key="1">
    <citation type="submission" date="2019-05" db="EMBL/GenBank/DDBJ databases">
        <title>Another draft genome of Portunus trituberculatus and its Hox gene families provides insights of decapod evolution.</title>
        <authorList>
            <person name="Jeong J.-H."/>
            <person name="Song I."/>
            <person name="Kim S."/>
            <person name="Choi T."/>
            <person name="Kim D."/>
            <person name="Ryu S."/>
            <person name="Kim W."/>
        </authorList>
    </citation>
    <scope>NUCLEOTIDE SEQUENCE [LARGE SCALE GENOMIC DNA]</scope>
    <source>
        <tissue evidence="2">Muscle</tissue>
    </source>
</reference>
<comment type="caution">
    <text evidence="2">The sequence shown here is derived from an EMBL/GenBank/DDBJ whole genome shotgun (WGS) entry which is preliminary data.</text>
</comment>
<dbReference type="InterPro" id="IPR035965">
    <property type="entry name" value="PAS-like_dom_sf"/>
</dbReference>
<evidence type="ECO:0000313" key="3">
    <source>
        <dbReference type="Proteomes" id="UP000324222"/>
    </source>
</evidence>
<dbReference type="GO" id="GO:0016020">
    <property type="term" value="C:membrane"/>
    <property type="evidence" value="ECO:0007669"/>
    <property type="project" value="InterPro"/>
</dbReference>
<dbReference type="OrthoDB" id="447251at2759"/>
<dbReference type="InterPro" id="IPR000014">
    <property type="entry name" value="PAS"/>
</dbReference>
<dbReference type="Pfam" id="PF13426">
    <property type="entry name" value="PAS_9"/>
    <property type="match status" value="1"/>
</dbReference>
<dbReference type="InterPro" id="IPR003949">
    <property type="entry name" value="K_chnl_volt-dep_EAG"/>
</dbReference>
<dbReference type="PROSITE" id="PS50113">
    <property type="entry name" value="PAC"/>
    <property type="match status" value="1"/>
</dbReference>
<organism evidence="2 3">
    <name type="scientific">Portunus trituberculatus</name>
    <name type="common">Swimming crab</name>
    <name type="synonym">Neptunus trituberculatus</name>
    <dbReference type="NCBI Taxonomy" id="210409"/>
    <lineage>
        <taxon>Eukaryota</taxon>
        <taxon>Metazoa</taxon>
        <taxon>Ecdysozoa</taxon>
        <taxon>Arthropoda</taxon>
        <taxon>Crustacea</taxon>
        <taxon>Multicrustacea</taxon>
        <taxon>Malacostraca</taxon>
        <taxon>Eumalacostraca</taxon>
        <taxon>Eucarida</taxon>
        <taxon>Decapoda</taxon>
        <taxon>Pleocyemata</taxon>
        <taxon>Brachyura</taxon>
        <taxon>Eubrachyura</taxon>
        <taxon>Portunoidea</taxon>
        <taxon>Portunidae</taxon>
        <taxon>Portuninae</taxon>
        <taxon>Portunus</taxon>
    </lineage>
</organism>
<proteinExistence type="predicted"/>
<dbReference type="Gene3D" id="3.30.450.20">
    <property type="entry name" value="PAS domain"/>
    <property type="match status" value="1"/>
</dbReference>
<keyword evidence="3" id="KW-1185">Reference proteome</keyword>
<dbReference type="GO" id="GO:0005249">
    <property type="term" value="F:voltage-gated potassium channel activity"/>
    <property type="evidence" value="ECO:0007669"/>
    <property type="project" value="InterPro"/>
</dbReference>
<name>A0A5B7DIG5_PORTR</name>
<dbReference type="EMBL" id="VSRR010000966">
    <property type="protein sequence ID" value="MPC21331.1"/>
    <property type="molecule type" value="Genomic_DNA"/>
</dbReference>
<gene>
    <name evidence="2" type="primary">eag_4</name>
    <name evidence="2" type="ORF">E2C01_014313</name>
</gene>
<dbReference type="PRINTS" id="PR01464">
    <property type="entry name" value="EAGCHANNEL"/>
</dbReference>
<feature type="domain" description="PAC" evidence="1">
    <location>
        <begin position="1"/>
        <end position="52"/>
    </location>
</feature>